<reference evidence="1 2" key="1">
    <citation type="submission" date="2021-06" db="EMBL/GenBank/DDBJ databases">
        <title>Caerostris extrusa draft genome.</title>
        <authorList>
            <person name="Kono N."/>
            <person name="Arakawa K."/>
        </authorList>
    </citation>
    <scope>NUCLEOTIDE SEQUENCE [LARGE SCALE GENOMIC DNA]</scope>
</reference>
<gene>
    <name evidence="1" type="ORF">CEXT_99011</name>
</gene>
<evidence type="ECO:0000313" key="2">
    <source>
        <dbReference type="Proteomes" id="UP001054945"/>
    </source>
</evidence>
<comment type="caution">
    <text evidence="1">The sequence shown here is derived from an EMBL/GenBank/DDBJ whole genome shotgun (WGS) entry which is preliminary data.</text>
</comment>
<protein>
    <submittedName>
        <fullName evidence="1">Uncharacterized protein</fullName>
    </submittedName>
</protein>
<evidence type="ECO:0000313" key="1">
    <source>
        <dbReference type="EMBL" id="GIY17535.1"/>
    </source>
</evidence>
<keyword evidence="2" id="KW-1185">Reference proteome</keyword>
<proteinExistence type="predicted"/>
<accession>A0AAV4R743</accession>
<organism evidence="1 2">
    <name type="scientific">Caerostris extrusa</name>
    <name type="common">Bark spider</name>
    <name type="synonym">Caerostris bankana</name>
    <dbReference type="NCBI Taxonomy" id="172846"/>
    <lineage>
        <taxon>Eukaryota</taxon>
        <taxon>Metazoa</taxon>
        <taxon>Ecdysozoa</taxon>
        <taxon>Arthropoda</taxon>
        <taxon>Chelicerata</taxon>
        <taxon>Arachnida</taxon>
        <taxon>Araneae</taxon>
        <taxon>Araneomorphae</taxon>
        <taxon>Entelegynae</taxon>
        <taxon>Araneoidea</taxon>
        <taxon>Araneidae</taxon>
        <taxon>Caerostris</taxon>
    </lineage>
</organism>
<dbReference type="Proteomes" id="UP001054945">
    <property type="component" value="Unassembled WGS sequence"/>
</dbReference>
<name>A0AAV4R743_CAEEX</name>
<dbReference type="AlphaFoldDB" id="A0AAV4R743"/>
<dbReference type="EMBL" id="BPLR01007521">
    <property type="protein sequence ID" value="GIY17535.1"/>
    <property type="molecule type" value="Genomic_DNA"/>
</dbReference>
<sequence length="114" mass="12843">MASARKLEKCRGVYFERTHHPIILVFPLPCRFIDHWARLRGQQEFEPASEPTYATLWCRGGSFVVLTLNVGGPATTFGVMYYSWHFKEVVRVFASSSCGGAEMPSVSENGLVRN</sequence>